<dbReference type="InterPro" id="IPR013367">
    <property type="entry name" value="Flagellar_put"/>
</dbReference>
<dbReference type="NCBIfam" id="TIGR02530">
    <property type="entry name" value="flg_new"/>
    <property type="match status" value="1"/>
</dbReference>
<dbReference type="EMBL" id="CP009416">
    <property type="protein sequence ID" value="AJD91003.1"/>
    <property type="molecule type" value="Genomic_DNA"/>
</dbReference>
<dbReference type="HOGENOM" id="CLU_145226_0_0_9"/>
<keyword evidence="2" id="KW-0966">Cell projection</keyword>
<organism evidence="2 3">
    <name type="scientific">Jeotgalibacillus malaysiensis</name>
    <dbReference type="NCBI Taxonomy" id="1508404"/>
    <lineage>
        <taxon>Bacteria</taxon>
        <taxon>Bacillati</taxon>
        <taxon>Bacillota</taxon>
        <taxon>Bacilli</taxon>
        <taxon>Bacillales</taxon>
        <taxon>Caryophanaceae</taxon>
        <taxon>Jeotgalibacillus</taxon>
    </lineage>
</organism>
<dbReference type="KEGG" id="jeo:JMA_16860"/>
<proteinExistence type="predicted"/>
<keyword evidence="2" id="KW-0969">Cilium</keyword>
<dbReference type="Proteomes" id="UP000031449">
    <property type="component" value="Chromosome"/>
</dbReference>
<evidence type="ECO:0000313" key="2">
    <source>
        <dbReference type="EMBL" id="AJD91003.1"/>
    </source>
</evidence>
<accession>A0A0B5AR52</accession>
<keyword evidence="3" id="KW-1185">Reference proteome</keyword>
<sequence length="120" mass="13442">MEHIRFNPIHTPPAAPVKKQPKQSGFADKLQQVLGEELKFSRHANERLASRNINITPDQWQRVSAKVSEADQKGVKDSLVLLDQAALIVSIQNRTVVTAIEKKDFNDQIFTGIDGTIILE</sequence>
<dbReference type="BioCyc" id="JESP1508404:G14D9-10941-MONOMER"/>
<protein>
    <submittedName>
        <fullName evidence="2">Flagellar protein</fullName>
    </submittedName>
</protein>
<name>A0A0B5AR52_9BACL</name>
<gene>
    <name evidence="2" type="ORF">JMA_16860</name>
</gene>
<dbReference type="STRING" id="1508404.JMA_16860"/>
<dbReference type="Pfam" id="PF12611">
    <property type="entry name" value="Flagellar_put"/>
    <property type="match status" value="1"/>
</dbReference>
<dbReference type="AlphaFoldDB" id="A0A0B5AR52"/>
<reference evidence="2 3" key="1">
    <citation type="submission" date="2014-08" db="EMBL/GenBank/DDBJ databases">
        <title>Complete genome of a marine bacteria Jeotgalibacillus malaysiensis.</title>
        <authorList>
            <person name="Yaakop A.S."/>
            <person name="Chan K.-G."/>
            <person name="Goh K.M."/>
        </authorList>
    </citation>
    <scope>NUCLEOTIDE SEQUENCE [LARGE SCALE GENOMIC DNA]</scope>
    <source>
        <strain evidence="2 3">D5</strain>
    </source>
</reference>
<feature type="region of interest" description="Disordered" evidence="1">
    <location>
        <begin position="1"/>
        <end position="22"/>
    </location>
</feature>
<dbReference type="OrthoDB" id="165650at2"/>
<keyword evidence="2" id="KW-0282">Flagellum</keyword>
<evidence type="ECO:0000256" key="1">
    <source>
        <dbReference type="SAM" id="MobiDB-lite"/>
    </source>
</evidence>
<evidence type="ECO:0000313" key="3">
    <source>
        <dbReference type="Proteomes" id="UP000031449"/>
    </source>
</evidence>